<reference evidence="2" key="1">
    <citation type="journal article" date="2019" name="Int. J. Syst. Evol. Microbiol.">
        <title>The Global Catalogue of Microorganisms (GCM) 10K type strain sequencing project: providing services to taxonomists for standard genome sequencing and annotation.</title>
        <authorList>
            <consortium name="The Broad Institute Genomics Platform"/>
            <consortium name="The Broad Institute Genome Sequencing Center for Infectious Disease"/>
            <person name="Wu L."/>
            <person name="Ma J."/>
        </authorList>
    </citation>
    <scope>NUCLEOTIDE SEQUENCE [LARGE SCALE GENOMIC DNA]</scope>
    <source>
        <strain evidence="2">JCM 17494</strain>
    </source>
</reference>
<dbReference type="EMBL" id="BAABBE010000087">
    <property type="protein sequence ID" value="GAA3689943.1"/>
    <property type="molecule type" value="Genomic_DNA"/>
</dbReference>
<protein>
    <recommendedName>
        <fullName evidence="3">Lipoprotein</fullName>
    </recommendedName>
</protein>
<name>A0ABP7CI43_9PSEU</name>
<keyword evidence="2" id="KW-1185">Reference proteome</keyword>
<gene>
    <name evidence="1" type="ORF">GCM10022267_90700</name>
</gene>
<proteinExistence type="predicted"/>
<accession>A0ABP7CI43</accession>
<dbReference type="RefSeq" id="WP_346137326.1">
    <property type="nucleotide sequence ID" value="NZ_BAABBE010000087.1"/>
</dbReference>
<dbReference type="Proteomes" id="UP001500711">
    <property type="component" value="Unassembled WGS sequence"/>
</dbReference>
<organism evidence="1 2">
    <name type="scientific">Lentzea roselyniae</name>
    <dbReference type="NCBI Taxonomy" id="531940"/>
    <lineage>
        <taxon>Bacteria</taxon>
        <taxon>Bacillati</taxon>
        <taxon>Actinomycetota</taxon>
        <taxon>Actinomycetes</taxon>
        <taxon>Pseudonocardiales</taxon>
        <taxon>Pseudonocardiaceae</taxon>
        <taxon>Lentzea</taxon>
    </lineage>
</organism>
<sequence length="155" mass="16927">MLRKLAVPVVAGIAVAACVPQDPFSPIAVELGQQGKAKILQTDCELQEVVSVEVIAINGDGNLDDKDTRIWRVGFKSPAKIRAFDVGVVPEGGEERVPWSEPKRDQALVARMQTASGMDLTEDFSLGELEGGKIRHHFKAMTREEFEKEAPCALK</sequence>
<dbReference type="PROSITE" id="PS51257">
    <property type="entry name" value="PROKAR_LIPOPROTEIN"/>
    <property type="match status" value="1"/>
</dbReference>
<comment type="caution">
    <text evidence="1">The sequence shown here is derived from an EMBL/GenBank/DDBJ whole genome shotgun (WGS) entry which is preliminary data.</text>
</comment>
<evidence type="ECO:0008006" key="3">
    <source>
        <dbReference type="Google" id="ProtNLM"/>
    </source>
</evidence>
<evidence type="ECO:0000313" key="2">
    <source>
        <dbReference type="Proteomes" id="UP001500711"/>
    </source>
</evidence>
<evidence type="ECO:0000313" key="1">
    <source>
        <dbReference type="EMBL" id="GAA3689943.1"/>
    </source>
</evidence>